<organism evidence="1 2">
    <name type="scientific">Trifolium pratense</name>
    <name type="common">Red clover</name>
    <dbReference type="NCBI Taxonomy" id="57577"/>
    <lineage>
        <taxon>Eukaryota</taxon>
        <taxon>Viridiplantae</taxon>
        <taxon>Streptophyta</taxon>
        <taxon>Embryophyta</taxon>
        <taxon>Tracheophyta</taxon>
        <taxon>Spermatophyta</taxon>
        <taxon>Magnoliopsida</taxon>
        <taxon>eudicotyledons</taxon>
        <taxon>Gunneridae</taxon>
        <taxon>Pentapetalae</taxon>
        <taxon>rosids</taxon>
        <taxon>fabids</taxon>
        <taxon>Fabales</taxon>
        <taxon>Fabaceae</taxon>
        <taxon>Papilionoideae</taxon>
        <taxon>50 kb inversion clade</taxon>
        <taxon>NPAAA clade</taxon>
        <taxon>Hologalegina</taxon>
        <taxon>IRL clade</taxon>
        <taxon>Trifolieae</taxon>
        <taxon>Trifolium</taxon>
    </lineage>
</organism>
<accession>A0A2K3KZX6</accession>
<sequence length="178" mass="21005">MMELVKLRQQQQNTRSLLQAMEERLRGTEIKQQQMMAFLARAMKNPAFIQQLLQHKEKRKEIEEAITKKRRRPIEYGESSNDVKYGFEVSELEVLAMEMQGLGRGKREYEEEIDVFETNEKLNKELDEEFWEELFSEKFENELDILTSQGDDDDDDVDGEDRVNVLANRFGYLGSSPK</sequence>
<dbReference type="AlphaFoldDB" id="A0A2K3KZX6"/>
<gene>
    <name evidence="1" type="ORF">L195_g027731</name>
</gene>
<name>A0A2K3KZX6_TRIPR</name>
<reference evidence="1 2" key="1">
    <citation type="journal article" date="2014" name="Am. J. Bot.">
        <title>Genome assembly and annotation for red clover (Trifolium pratense; Fabaceae).</title>
        <authorList>
            <person name="Istvanek J."/>
            <person name="Jaros M."/>
            <person name="Krenek A."/>
            <person name="Repkova J."/>
        </authorList>
    </citation>
    <scope>NUCLEOTIDE SEQUENCE [LARGE SCALE GENOMIC DNA]</scope>
    <source>
        <strain evidence="2">cv. Tatra</strain>
        <tissue evidence="1">Young leaves</tissue>
    </source>
</reference>
<dbReference type="EMBL" id="ASHM01023862">
    <property type="protein sequence ID" value="PNX71845.1"/>
    <property type="molecule type" value="Genomic_DNA"/>
</dbReference>
<reference evidence="1 2" key="2">
    <citation type="journal article" date="2017" name="Front. Plant Sci.">
        <title>Gene Classification and Mining of Molecular Markers Useful in Red Clover (Trifolium pratense) Breeding.</title>
        <authorList>
            <person name="Istvanek J."/>
            <person name="Dluhosova J."/>
            <person name="Dluhos P."/>
            <person name="Patkova L."/>
            <person name="Nedelnik J."/>
            <person name="Repkova J."/>
        </authorList>
    </citation>
    <scope>NUCLEOTIDE SEQUENCE [LARGE SCALE GENOMIC DNA]</scope>
    <source>
        <strain evidence="2">cv. Tatra</strain>
        <tissue evidence="1">Young leaves</tissue>
    </source>
</reference>
<evidence type="ECO:0000313" key="2">
    <source>
        <dbReference type="Proteomes" id="UP000236291"/>
    </source>
</evidence>
<comment type="caution">
    <text evidence="1">The sequence shown here is derived from an EMBL/GenBank/DDBJ whole genome shotgun (WGS) entry which is preliminary data.</text>
</comment>
<dbReference type="Proteomes" id="UP000236291">
    <property type="component" value="Unassembled WGS sequence"/>
</dbReference>
<protein>
    <submittedName>
        <fullName evidence="1">Heat stress transcription factor a-6b-like protein</fullName>
    </submittedName>
</protein>
<dbReference type="STRING" id="57577.A0A2K3KZX6"/>
<proteinExistence type="predicted"/>
<evidence type="ECO:0000313" key="1">
    <source>
        <dbReference type="EMBL" id="PNX71845.1"/>
    </source>
</evidence>